<dbReference type="GO" id="GO:0008800">
    <property type="term" value="F:beta-lactamase activity"/>
    <property type="evidence" value="ECO:0007669"/>
    <property type="project" value="UniProtKB-EC"/>
</dbReference>
<dbReference type="SUPFAM" id="SSF56601">
    <property type="entry name" value="beta-lactamase/transpeptidase-like"/>
    <property type="match status" value="1"/>
</dbReference>
<dbReference type="Gene3D" id="3.40.710.10">
    <property type="entry name" value="DD-peptidase/beta-lactamase superfamily"/>
    <property type="match status" value="1"/>
</dbReference>
<evidence type="ECO:0000313" key="6">
    <source>
        <dbReference type="EMBL" id="OEY68122.1"/>
    </source>
</evidence>
<proteinExistence type="inferred from homology"/>
<organism evidence="6 7">
    <name type="scientific">Rheinheimera salexigens</name>
    <dbReference type="NCBI Taxonomy" id="1628148"/>
    <lineage>
        <taxon>Bacteria</taxon>
        <taxon>Pseudomonadati</taxon>
        <taxon>Pseudomonadota</taxon>
        <taxon>Gammaproteobacteria</taxon>
        <taxon>Chromatiales</taxon>
        <taxon>Chromatiaceae</taxon>
        <taxon>Rheinheimera</taxon>
    </lineage>
</organism>
<dbReference type="InterPro" id="IPR012338">
    <property type="entry name" value="Beta-lactam/transpept-like"/>
</dbReference>
<dbReference type="OrthoDB" id="1884322at2"/>
<feature type="chain" id="PRO_5009200241" description="beta-lactamase" evidence="4">
    <location>
        <begin position="25"/>
        <end position="428"/>
    </location>
</feature>
<protein>
    <recommendedName>
        <fullName evidence="3">beta-lactamase</fullName>
        <ecNumber evidence="3">3.5.2.6</ecNumber>
    </recommendedName>
</protein>
<evidence type="ECO:0000256" key="4">
    <source>
        <dbReference type="SAM" id="SignalP"/>
    </source>
</evidence>
<dbReference type="PANTHER" id="PTHR35333">
    <property type="entry name" value="BETA-LACTAMASE"/>
    <property type="match status" value="1"/>
</dbReference>
<dbReference type="Pfam" id="PF13354">
    <property type="entry name" value="Beta-lactamase2"/>
    <property type="match status" value="1"/>
</dbReference>
<dbReference type="EMBL" id="MKEK01000001">
    <property type="protein sequence ID" value="OEY68122.1"/>
    <property type="molecule type" value="Genomic_DNA"/>
</dbReference>
<sequence>MSKPFFPSLVIMCCALVLASNCLATENVLSLQPLLTNTNIRNNDQYPILDQVIKQAEKYRVQIIYTQIDRNAQNQPRLTGYQFGLNEQQYFYPASTVKLPIALLALEWLQQHTQYGVNTKTTMLTDSSSATLTAQLADPSTANGLPNIEHYIKKLLLVSDNDASNRLYELLGQDYINKSLAAKGIHNTVINHRLSIPLTSSENRTYNPIRFVDNSNKILYQLPQRHSTTIYRNDTKPKIGQAYFADGKLINQPMDFTDKNRFSLSDFDSTIKRIVFPQLFSANQRFNISAEQRKFMLKYMSMLPAMSIEPKYDVKQYPDNYSKFVMFGGNPQSIPKHIKIFNKTGWSYGHVIDGAYIVDSINNVEFFLTAVVYANENATLNDDNYQIEQIALPFLNQLGNFLYQLELTRTKQHAPDLTEIIQITNKTD</sequence>
<comment type="catalytic activity">
    <reaction evidence="1">
        <text>a beta-lactam + H2O = a substituted beta-amino acid</text>
        <dbReference type="Rhea" id="RHEA:20401"/>
        <dbReference type="ChEBI" id="CHEBI:15377"/>
        <dbReference type="ChEBI" id="CHEBI:35627"/>
        <dbReference type="ChEBI" id="CHEBI:140347"/>
        <dbReference type="EC" id="3.5.2.6"/>
    </reaction>
</comment>
<feature type="domain" description="Beta-lactamase class A catalytic" evidence="5">
    <location>
        <begin position="79"/>
        <end position="366"/>
    </location>
</feature>
<keyword evidence="4" id="KW-0732">Signal</keyword>
<dbReference type="GO" id="GO:0046677">
    <property type="term" value="P:response to antibiotic"/>
    <property type="evidence" value="ECO:0007669"/>
    <property type="project" value="InterPro"/>
</dbReference>
<dbReference type="GO" id="GO:0030655">
    <property type="term" value="P:beta-lactam antibiotic catabolic process"/>
    <property type="evidence" value="ECO:0007669"/>
    <property type="project" value="InterPro"/>
</dbReference>
<dbReference type="InterPro" id="IPR000871">
    <property type="entry name" value="Beta-lactam_class-A"/>
</dbReference>
<dbReference type="EC" id="3.5.2.6" evidence="3"/>
<dbReference type="PANTHER" id="PTHR35333:SF3">
    <property type="entry name" value="BETA-LACTAMASE-TYPE TRANSPEPTIDASE FOLD CONTAINING PROTEIN"/>
    <property type="match status" value="1"/>
</dbReference>
<comment type="similarity">
    <text evidence="2">Belongs to the class-A beta-lactamase family.</text>
</comment>
<accession>A0A1E7Q1R6</accession>
<evidence type="ECO:0000256" key="1">
    <source>
        <dbReference type="ARBA" id="ARBA00001526"/>
    </source>
</evidence>
<keyword evidence="7" id="KW-1185">Reference proteome</keyword>
<evidence type="ECO:0000313" key="7">
    <source>
        <dbReference type="Proteomes" id="UP000242258"/>
    </source>
</evidence>
<comment type="caution">
    <text evidence="6">The sequence shown here is derived from an EMBL/GenBank/DDBJ whole genome shotgun (WGS) entry which is preliminary data.</text>
</comment>
<dbReference type="STRING" id="1628148.BI198_00010"/>
<reference evidence="7" key="1">
    <citation type="submission" date="2016-09" db="EMBL/GenBank/DDBJ databases">
        <authorList>
            <person name="Wan X."/>
            <person name="Hou S."/>
        </authorList>
    </citation>
    <scope>NUCLEOTIDE SEQUENCE [LARGE SCALE GENOMIC DNA]</scope>
    <source>
        <strain evidence="7">KH87</strain>
    </source>
</reference>
<evidence type="ECO:0000256" key="3">
    <source>
        <dbReference type="ARBA" id="ARBA00012865"/>
    </source>
</evidence>
<dbReference type="InterPro" id="IPR045155">
    <property type="entry name" value="Beta-lactam_cat"/>
</dbReference>
<evidence type="ECO:0000256" key="2">
    <source>
        <dbReference type="ARBA" id="ARBA00009009"/>
    </source>
</evidence>
<dbReference type="AlphaFoldDB" id="A0A1E7Q1R6"/>
<gene>
    <name evidence="6" type="ORF">BI198_00010</name>
</gene>
<dbReference type="RefSeq" id="WP_070047690.1">
    <property type="nucleotide sequence ID" value="NZ_CBCSDO010000014.1"/>
</dbReference>
<name>A0A1E7Q1R6_9GAMM</name>
<feature type="signal peptide" evidence="4">
    <location>
        <begin position="1"/>
        <end position="24"/>
    </location>
</feature>
<evidence type="ECO:0000259" key="5">
    <source>
        <dbReference type="Pfam" id="PF13354"/>
    </source>
</evidence>
<dbReference type="Proteomes" id="UP000242258">
    <property type="component" value="Unassembled WGS sequence"/>
</dbReference>